<name>A0A2S9YW65_9BACT</name>
<proteinExistence type="predicted"/>
<protein>
    <submittedName>
        <fullName evidence="2">Uncharacterized protein</fullName>
    </submittedName>
</protein>
<comment type="caution">
    <text evidence="2">The sequence shown here is derived from an EMBL/GenBank/DDBJ whole genome shotgun (WGS) entry which is preliminary data.</text>
</comment>
<evidence type="ECO:0000313" key="3">
    <source>
        <dbReference type="Proteomes" id="UP000238823"/>
    </source>
</evidence>
<feature type="chain" id="PRO_5015696433" evidence="1">
    <location>
        <begin position="39"/>
        <end position="139"/>
    </location>
</feature>
<dbReference type="AlphaFoldDB" id="A0A2S9YW65"/>
<dbReference type="EMBL" id="PVNL01000028">
    <property type="protein sequence ID" value="PRQ09345.1"/>
    <property type="molecule type" value="Genomic_DNA"/>
</dbReference>
<evidence type="ECO:0000313" key="2">
    <source>
        <dbReference type="EMBL" id="PRQ09345.1"/>
    </source>
</evidence>
<organism evidence="2 3">
    <name type="scientific">Enhygromyxa salina</name>
    <dbReference type="NCBI Taxonomy" id="215803"/>
    <lineage>
        <taxon>Bacteria</taxon>
        <taxon>Pseudomonadati</taxon>
        <taxon>Myxococcota</taxon>
        <taxon>Polyangia</taxon>
        <taxon>Nannocystales</taxon>
        <taxon>Nannocystaceae</taxon>
        <taxon>Enhygromyxa</taxon>
    </lineage>
</organism>
<accession>A0A2S9YW65</accession>
<dbReference type="Proteomes" id="UP000238823">
    <property type="component" value="Unassembled WGS sequence"/>
</dbReference>
<evidence type="ECO:0000256" key="1">
    <source>
        <dbReference type="SAM" id="SignalP"/>
    </source>
</evidence>
<sequence>MESGMTIRKKAYAAFLATTAIAACTTVLVLTGAPTALAACHGGASYPSSSGWGYEGAQNLTCDGLGDYNGLYRDQVVDGKLVRIRTRWINGSSSYSYTNYTNGLNVNYYYSYWDNDKSTNYNICRSDGICASQGTNWGF</sequence>
<dbReference type="RefSeq" id="WP_146157335.1">
    <property type="nucleotide sequence ID" value="NZ_PVNL01000028.1"/>
</dbReference>
<reference evidence="2 3" key="1">
    <citation type="submission" date="2018-03" db="EMBL/GenBank/DDBJ databases">
        <title>Draft Genome Sequences of the Obligatory Marine Myxobacteria Enhygromyxa salina SWB007.</title>
        <authorList>
            <person name="Poehlein A."/>
            <person name="Moghaddam J.A."/>
            <person name="Harms H."/>
            <person name="Alanjari M."/>
            <person name="Koenig G.M."/>
            <person name="Daniel R."/>
            <person name="Schaeberle T.F."/>
        </authorList>
    </citation>
    <scope>NUCLEOTIDE SEQUENCE [LARGE SCALE GENOMIC DNA]</scope>
    <source>
        <strain evidence="2 3">SWB007</strain>
    </source>
</reference>
<feature type="signal peptide" evidence="1">
    <location>
        <begin position="1"/>
        <end position="38"/>
    </location>
</feature>
<gene>
    <name evidence="2" type="ORF">ENSA7_09340</name>
</gene>
<keyword evidence="1" id="KW-0732">Signal</keyword>